<name>A0ACD3A412_9AGAR</name>
<proteinExistence type="predicted"/>
<feature type="non-terminal residue" evidence="1">
    <location>
        <position position="1"/>
    </location>
</feature>
<organism evidence="1 2">
    <name type="scientific">Pluteus cervinus</name>
    <dbReference type="NCBI Taxonomy" id="181527"/>
    <lineage>
        <taxon>Eukaryota</taxon>
        <taxon>Fungi</taxon>
        <taxon>Dikarya</taxon>
        <taxon>Basidiomycota</taxon>
        <taxon>Agaricomycotina</taxon>
        <taxon>Agaricomycetes</taxon>
        <taxon>Agaricomycetidae</taxon>
        <taxon>Agaricales</taxon>
        <taxon>Pluteineae</taxon>
        <taxon>Pluteaceae</taxon>
        <taxon>Pluteus</taxon>
    </lineage>
</organism>
<gene>
    <name evidence="1" type="ORF">BDN72DRAFT_739188</name>
</gene>
<keyword evidence="2" id="KW-1185">Reference proteome</keyword>
<reference evidence="1 2" key="1">
    <citation type="journal article" date="2019" name="Nat. Ecol. Evol.">
        <title>Megaphylogeny resolves global patterns of mushroom evolution.</title>
        <authorList>
            <person name="Varga T."/>
            <person name="Krizsan K."/>
            <person name="Foldi C."/>
            <person name="Dima B."/>
            <person name="Sanchez-Garcia M."/>
            <person name="Sanchez-Ramirez S."/>
            <person name="Szollosi G.J."/>
            <person name="Szarkandi J.G."/>
            <person name="Papp V."/>
            <person name="Albert L."/>
            <person name="Andreopoulos W."/>
            <person name="Angelini C."/>
            <person name="Antonin V."/>
            <person name="Barry K.W."/>
            <person name="Bougher N.L."/>
            <person name="Buchanan P."/>
            <person name="Buyck B."/>
            <person name="Bense V."/>
            <person name="Catcheside P."/>
            <person name="Chovatia M."/>
            <person name="Cooper J."/>
            <person name="Damon W."/>
            <person name="Desjardin D."/>
            <person name="Finy P."/>
            <person name="Geml J."/>
            <person name="Haridas S."/>
            <person name="Hughes K."/>
            <person name="Justo A."/>
            <person name="Karasinski D."/>
            <person name="Kautmanova I."/>
            <person name="Kiss B."/>
            <person name="Kocsube S."/>
            <person name="Kotiranta H."/>
            <person name="LaButti K.M."/>
            <person name="Lechner B.E."/>
            <person name="Liimatainen K."/>
            <person name="Lipzen A."/>
            <person name="Lukacs Z."/>
            <person name="Mihaltcheva S."/>
            <person name="Morgado L.N."/>
            <person name="Niskanen T."/>
            <person name="Noordeloos M.E."/>
            <person name="Ohm R.A."/>
            <person name="Ortiz-Santana B."/>
            <person name="Ovrebo C."/>
            <person name="Racz N."/>
            <person name="Riley R."/>
            <person name="Savchenko A."/>
            <person name="Shiryaev A."/>
            <person name="Soop K."/>
            <person name="Spirin V."/>
            <person name="Szebenyi C."/>
            <person name="Tomsovsky M."/>
            <person name="Tulloss R.E."/>
            <person name="Uehling J."/>
            <person name="Grigoriev I.V."/>
            <person name="Vagvolgyi C."/>
            <person name="Papp T."/>
            <person name="Martin F.M."/>
            <person name="Miettinen O."/>
            <person name="Hibbett D.S."/>
            <person name="Nagy L.G."/>
        </authorList>
    </citation>
    <scope>NUCLEOTIDE SEQUENCE [LARGE SCALE GENOMIC DNA]</scope>
    <source>
        <strain evidence="1 2">NL-1719</strain>
    </source>
</reference>
<sequence>TFDKLTETNYHEWAVFMEALLIKKQLWDLVNGTTARPTTNNTHMRNWDPIWNSLAQLHGTCGLSSRLALRRRLITMRKSNSQSMTSWIADVRRAAHALSRVGYSVSNEDLILVLMIGLPPSYHSLIVTLDAVDPTLLTIDFVVTRLLSEESRQ</sequence>
<dbReference type="EMBL" id="ML208801">
    <property type="protein sequence ID" value="TFK60266.1"/>
    <property type="molecule type" value="Genomic_DNA"/>
</dbReference>
<evidence type="ECO:0000313" key="1">
    <source>
        <dbReference type="EMBL" id="TFK60266.1"/>
    </source>
</evidence>
<evidence type="ECO:0000313" key="2">
    <source>
        <dbReference type="Proteomes" id="UP000308600"/>
    </source>
</evidence>
<protein>
    <submittedName>
        <fullName evidence="1">Uncharacterized protein</fullName>
    </submittedName>
</protein>
<accession>A0ACD3A412</accession>
<feature type="non-terminal residue" evidence="1">
    <location>
        <position position="153"/>
    </location>
</feature>
<dbReference type="Proteomes" id="UP000308600">
    <property type="component" value="Unassembled WGS sequence"/>
</dbReference>